<accession>A0A812WX52</accession>
<evidence type="ECO:0000313" key="2">
    <source>
        <dbReference type="Proteomes" id="UP000649617"/>
    </source>
</evidence>
<dbReference type="InterPro" id="IPR015942">
    <property type="entry name" value="Asp/Glu/hydantoin_racemase"/>
</dbReference>
<keyword evidence="2" id="KW-1185">Reference proteome</keyword>
<dbReference type="Proteomes" id="UP000649617">
    <property type="component" value="Unassembled WGS sequence"/>
</dbReference>
<comment type="caution">
    <text evidence="1">The sequence shown here is derived from an EMBL/GenBank/DDBJ whole genome shotgun (WGS) entry which is preliminary data.</text>
</comment>
<dbReference type="OrthoDB" id="412688at2759"/>
<name>A0A812WX52_SYMPI</name>
<gene>
    <name evidence="1" type="primary">ALMA1</name>
    <name evidence="1" type="ORF">SPIL2461_LOCUS19805</name>
</gene>
<sequence length="226" mass="24771">MAAALAILQLDTRFPRIPGDIACRETYALPTRIEVIDRAQVVNVVSVDPEALDLSGFASALAKADVDIISTSCGFMIYFQNALSQLTEKTFISSALVSLPKLRSSLQDAEIMVITFDADVLAAPAYRLALDGFSGPVVGLEKSMHLYDVISKDLEHLEFERAEEDIDRLMQAALSRYPGIKAILLECTNLPPYKHIIRQHFAGEIIDCLTVLEAAMPGLVKSQFLA</sequence>
<dbReference type="Pfam" id="PF01177">
    <property type="entry name" value="Asp_Glu_race"/>
    <property type="match status" value="1"/>
</dbReference>
<reference evidence="1" key="1">
    <citation type="submission" date="2021-02" db="EMBL/GenBank/DDBJ databases">
        <authorList>
            <person name="Dougan E. K."/>
            <person name="Rhodes N."/>
            <person name="Thang M."/>
            <person name="Chan C."/>
        </authorList>
    </citation>
    <scope>NUCLEOTIDE SEQUENCE</scope>
</reference>
<dbReference type="AlphaFoldDB" id="A0A812WX52"/>
<dbReference type="GO" id="GO:0047661">
    <property type="term" value="F:amino-acid racemase activity"/>
    <property type="evidence" value="ECO:0007669"/>
    <property type="project" value="InterPro"/>
</dbReference>
<organism evidence="1 2">
    <name type="scientific">Symbiodinium pilosum</name>
    <name type="common">Dinoflagellate</name>
    <dbReference type="NCBI Taxonomy" id="2952"/>
    <lineage>
        <taxon>Eukaryota</taxon>
        <taxon>Sar</taxon>
        <taxon>Alveolata</taxon>
        <taxon>Dinophyceae</taxon>
        <taxon>Suessiales</taxon>
        <taxon>Symbiodiniaceae</taxon>
        <taxon>Symbiodinium</taxon>
    </lineage>
</organism>
<proteinExistence type="predicted"/>
<protein>
    <submittedName>
        <fullName evidence="1">ALMA1 protein</fullName>
    </submittedName>
</protein>
<evidence type="ECO:0000313" key="1">
    <source>
        <dbReference type="EMBL" id="CAE7703256.1"/>
    </source>
</evidence>
<dbReference type="EMBL" id="CAJNIZ010044859">
    <property type="protein sequence ID" value="CAE7703256.1"/>
    <property type="molecule type" value="Genomic_DNA"/>
</dbReference>